<dbReference type="Proteomes" id="UP000062475">
    <property type="component" value="Chromosome"/>
</dbReference>
<dbReference type="AlphaFoldDB" id="A0A088E509"/>
<dbReference type="EMBL" id="CP012173">
    <property type="protein sequence ID" value="AKV76198.1"/>
    <property type="molecule type" value="Genomic_DNA"/>
</dbReference>
<organism evidence="1 7">
    <name type="scientific">Metallosphaera sedula</name>
    <dbReference type="NCBI Taxonomy" id="43687"/>
    <lineage>
        <taxon>Archaea</taxon>
        <taxon>Thermoproteota</taxon>
        <taxon>Thermoprotei</taxon>
        <taxon>Sulfolobales</taxon>
        <taxon>Sulfolobaceae</taxon>
        <taxon>Metallosphaera</taxon>
    </lineage>
</organism>
<dbReference type="PATRIC" id="fig|43687.5.peg.912"/>
<gene>
    <name evidence="1" type="ORF">HA72_0885</name>
    <name evidence="2" type="ORF">MsedA_0901</name>
    <name evidence="3" type="ORF">MsedB_0902</name>
    <name evidence="4" type="ORF">MsedC_0901</name>
    <name evidence="5" type="ORF">MsedD_0902</name>
    <name evidence="6" type="ORF">MsedE_0901</name>
</gene>
<accession>A0A088E509</accession>
<evidence type="ECO:0000313" key="9">
    <source>
        <dbReference type="Proteomes" id="UP000061362"/>
    </source>
</evidence>
<sequence length="199" mass="22177">MSIPIIRAFHLFDGSLPLGGFNYSFGVEEAYYEGIDVEGFIVTTFRNVIEKGDIPVARIAFTDPWKANDISIASKLTRELREASINMGKSLAMLGLCNDDFVNEVRRGLRGSYPVVIARCCVAMKIDQVACLAGLAYSELAQMVYSAVRLGALNFIQGQKLITRVLETVSLQEEFEPFSPLLDVLSKKHEEREPKVFMS</sequence>
<dbReference type="EMBL" id="CP008822">
    <property type="protein sequence ID" value="AIM27043.1"/>
    <property type="molecule type" value="Genomic_DNA"/>
</dbReference>
<evidence type="ECO:0000313" key="12">
    <source>
        <dbReference type="Proteomes" id="UP000068832"/>
    </source>
</evidence>
<dbReference type="Proteomes" id="UP000056255">
    <property type="component" value="Chromosome"/>
</dbReference>
<evidence type="ECO:0000313" key="4">
    <source>
        <dbReference type="EMBL" id="AKV78451.1"/>
    </source>
</evidence>
<evidence type="ECO:0000313" key="5">
    <source>
        <dbReference type="EMBL" id="AKV80696.1"/>
    </source>
</evidence>
<dbReference type="GeneID" id="97614040"/>
<evidence type="ECO:0000313" key="8">
    <source>
        <dbReference type="Proteomes" id="UP000056255"/>
    </source>
</evidence>
<dbReference type="SMR" id="A0A088E509"/>
<dbReference type="EMBL" id="CP012175">
    <property type="protein sequence ID" value="AKV80696.1"/>
    <property type="molecule type" value="Genomic_DNA"/>
</dbReference>
<protein>
    <submittedName>
        <fullName evidence="1">Urease accessory protein UreF</fullName>
    </submittedName>
</protein>
<evidence type="ECO:0000313" key="2">
    <source>
        <dbReference type="EMBL" id="AKV73959.1"/>
    </source>
</evidence>
<dbReference type="GO" id="GO:0016151">
    <property type="term" value="F:nickel cation binding"/>
    <property type="evidence" value="ECO:0007669"/>
    <property type="project" value="InterPro"/>
</dbReference>
<dbReference type="Gene3D" id="1.10.4190.10">
    <property type="entry name" value="Urease accessory protein UreF"/>
    <property type="match status" value="1"/>
</dbReference>
<evidence type="ECO:0000313" key="7">
    <source>
        <dbReference type="Proteomes" id="UP000029084"/>
    </source>
</evidence>
<dbReference type="EMBL" id="CP012172">
    <property type="protein sequence ID" value="AKV73959.1"/>
    <property type="molecule type" value="Genomic_DNA"/>
</dbReference>
<evidence type="ECO:0000313" key="3">
    <source>
        <dbReference type="EMBL" id="AKV76198.1"/>
    </source>
</evidence>
<dbReference type="Proteomes" id="UP000029084">
    <property type="component" value="Chromosome"/>
</dbReference>
<reference evidence="9 10" key="2">
    <citation type="journal article" date="2015" name="Genome Announc.">
        <title>Complete Genome Sequences of Evolved Arsenate-Resistant Metallosphaera sedula Strains.</title>
        <authorList>
            <person name="Ai C."/>
            <person name="McCarthy S."/>
            <person name="Schackwitz W."/>
            <person name="Martin J."/>
            <person name="Lipzen A."/>
            <person name="Blum P."/>
        </authorList>
    </citation>
    <scope>NUCLEOTIDE SEQUENCE [LARGE SCALE GENOMIC DNA]</scope>
    <source>
        <strain evidence="4 10">ARS120-1</strain>
        <strain evidence="5 9">ARS120-2</strain>
        <strain evidence="2 12">ARS50-1</strain>
        <strain evidence="3 11">ARS50-2</strain>
    </source>
</reference>
<dbReference type="InterPro" id="IPR038277">
    <property type="entry name" value="UreF_sf"/>
</dbReference>
<dbReference type="EMBL" id="CP012174">
    <property type="protein sequence ID" value="AKV78451.1"/>
    <property type="molecule type" value="Genomic_DNA"/>
</dbReference>
<dbReference type="InterPro" id="IPR002639">
    <property type="entry name" value="UreF"/>
</dbReference>
<reference evidence="1 7" key="1">
    <citation type="journal article" date="2014" name="J. Bacteriol.">
        <title>Role of an Archaeal PitA Transporter in the Copper and Arsenic Resistance of Metallosphaera sedula, an Extreme Thermoacidophile.</title>
        <authorList>
            <person name="McCarthy S."/>
            <person name="Ai C."/>
            <person name="Wheaton G."/>
            <person name="Tevatia R."/>
            <person name="Eckrich V."/>
            <person name="Kelly R."/>
            <person name="Blum P."/>
        </authorList>
    </citation>
    <scope>NUCLEOTIDE SEQUENCE [LARGE SCALE GENOMIC DNA]</scope>
    <source>
        <strain evidence="1 7">CuR1</strain>
    </source>
</reference>
<name>A0A088E509_9CREN</name>
<evidence type="ECO:0000313" key="10">
    <source>
        <dbReference type="Proteomes" id="UP000062398"/>
    </source>
</evidence>
<evidence type="ECO:0000313" key="6">
    <source>
        <dbReference type="EMBL" id="AKV82937.1"/>
    </source>
</evidence>
<evidence type="ECO:0000313" key="1">
    <source>
        <dbReference type="EMBL" id="AIM27043.1"/>
    </source>
</evidence>
<dbReference type="Proteomes" id="UP000061362">
    <property type="component" value="Chromosome"/>
</dbReference>
<dbReference type="OrthoDB" id="1740at2157"/>
<proteinExistence type="predicted"/>
<dbReference type="OMA" id="MVYSAVR"/>
<evidence type="ECO:0000313" key="11">
    <source>
        <dbReference type="Proteomes" id="UP000062475"/>
    </source>
</evidence>
<dbReference type="EMBL" id="CP012176">
    <property type="protein sequence ID" value="AKV82937.1"/>
    <property type="molecule type" value="Genomic_DNA"/>
</dbReference>
<dbReference type="Proteomes" id="UP000062398">
    <property type="component" value="Chromosome"/>
</dbReference>
<dbReference type="RefSeq" id="WP_012020844.1">
    <property type="nucleotide sequence ID" value="NZ_AP019770.1"/>
</dbReference>
<dbReference type="Proteomes" id="UP000068832">
    <property type="component" value="Chromosome"/>
</dbReference>
<reference evidence="6 8" key="3">
    <citation type="submission" date="2015-07" db="EMBL/GenBank/DDBJ databases">
        <title>Physiological, transcriptional responses and genome re-sequencing of acid resistant extremely thermoacidophilic Metallosphaera sedula SARC-M1.</title>
        <authorList>
            <person name="Ai C."/>
            <person name="McCarthy S."/>
            <person name="Eckrich V."/>
            <person name="Rudrappa D."/>
            <person name="Qiu G."/>
            <person name="Blum P."/>
        </authorList>
    </citation>
    <scope>NUCLEOTIDE SEQUENCE [LARGE SCALE GENOMIC DNA]</scope>
    <source>
        <strain evidence="6 8">SARC-M1</strain>
    </source>
</reference>
<dbReference type="Pfam" id="PF01730">
    <property type="entry name" value="UreF"/>
    <property type="match status" value="1"/>
</dbReference>